<evidence type="ECO:0000313" key="2">
    <source>
        <dbReference type="EMBL" id="TDO31895.1"/>
    </source>
</evidence>
<gene>
    <name evidence="2" type="ORF">C8E87_7332</name>
</gene>
<dbReference type="RefSeq" id="WP_239080087.1">
    <property type="nucleotide sequence ID" value="NZ_BOMD01000044.1"/>
</dbReference>
<feature type="region of interest" description="Disordered" evidence="1">
    <location>
        <begin position="1"/>
        <end position="79"/>
    </location>
</feature>
<evidence type="ECO:0000256" key="1">
    <source>
        <dbReference type="SAM" id="MobiDB-lite"/>
    </source>
</evidence>
<name>A0A4R6JBK3_9ACTN</name>
<evidence type="ECO:0000313" key="3">
    <source>
        <dbReference type="Proteomes" id="UP000294901"/>
    </source>
</evidence>
<dbReference type="Proteomes" id="UP000294901">
    <property type="component" value="Unassembled WGS sequence"/>
</dbReference>
<dbReference type="AlphaFoldDB" id="A0A4R6JBK3"/>
<organism evidence="2 3">
    <name type="scientific">Paractinoplanes brasiliensis</name>
    <dbReference type="NCBI Taxonomy" id="52695"/>
    <lineage>
        <taxon>Bacteria</taxon>
        <taxon>Bacillati</taxon>
        <taxon>Actinomycetota</taxon>
        <taxon>Actinomycetes</taxon>
        <taxon>Micromonosporales</taxon>
        <taxon>Micromonosporaceae</taxon>
        <taxon>Paractinoplanes</taxon>
    </lineage>
</organism>
<protein>
    <submittedName>
        <fullName evidence="2">Uncharacterized protein</fullName>
    </submittedName>
</protein>
<comment type="caution">
    <text evidence="2">The sequence shown here is derived from an EMBL/GenBank/DDBJ whole genome shotgun (WGS) entry which is preliminary data.</text>
</comment>
<accession>A0A4R6JBK3</accession>
<sequence>MTERGLLMAGNEHDVHRSAKTGKFVKESTTERNPRETTTEHVGGDSGGDREVHRSTTTGKFVTETTAELHPSTTETQQV</sequence>
<reference evidence="2 3" key="1">
    <citation type="submission" date="2019-03" db="EMBL/GenBank/DDBJ databases">
        <title>Sequencing the genomes of 1000 actinobacteria strains.</title>
        <authorList>
            <person name="Klenk H.-P."/>
        </authorList>
    </citation>
    <scope>NUCLEOTIDE SEQUENCE [LARGE SCALE GENOMIC DNA]</scope>
    <source>
        <strain evidence="2 3">DSM 43805</strain>
    </source>
</reference>
<proteinExistence type="predicted"/>
<feature type="compositionally biased region" description="Basic and acidic residues" evidence="1">
    <location>
        <begin position="24"/>
        <end position="54"/>
    </location>
</feature>
<feature type="compositionally biased region" description="Polar residues" evidence="1">
    <location>
        <begin position="55"/>
        <end position="79"/>
    </location>
</feature>
<dbReference type="EMBL" id="SNWR01000002">
    <property type="protein sequence ID" value="TDO31895.1"/>
    <property type="molecule type" value="Genomic_DNA"/>
</dbReference>
<keyword evidence="3" id="KW-1185">Reference proteome</keyword>